<dbReference type="Gene3D" id="1.20.1250.20">
    <property type="entry name" value="MFS general substrate transporter like domains"/>
    <property type="match status" value="1"/>
</dbReference>
<dbReference type="InterPro" id="IPR036259">
    <property type="entry name" value="MFS_trans_sf"/>
</dbReference>
<evidence type="ECO:0000256" key="5">
    <source>
        <dbReference type="ARBA" id="ARBA00023136"/>
    </source>
</evidence>
<dbReference type="GO" id="GO:0022857">
    <property type="term" value="F:transmembrane transporter activity"/>
    <property type="evidence" value="ECO:0007669"/>
    <property type="project" value="InterPro"/>
</dbReference>
<feature type="transmembrane region" description="Helical" evidence="6">
    <location>
        <begin position="206"/>
        <end position="227"/>
    </location>
</feature>
<dbReference type="CDD" id="cd17489">
    <property type="entry name" value="MFS_YfcJ_like"/>
    <property type="match status" value="1"/>
</dbReference>
<feature type="transmembrane region" description="Helical" evidence="6">
    <location>
        <begin position="360"/>
        <end position="379"/>
    </location>
</feature>
<evidence type="ECO:0000259" key="7">
    <source>
        <dbReference type="PROSITE" id="PS50850"/>
    </source>
</evidence>
<dbReference type="InterPro" id="IPR011701">
    <property type="entry name" value="MFS"/>
</dbReference>
<dbReference type="PANTHER" id="PTHR23531">
    <property type="entry name" value="QUINOLENE RESISTANCE PROTEIN NORA"/>
    <property type="match status" value="1"/>
</dbReference>
<dbReference type="InterPro" id="IPR052714">
    <property type="entry name" value="MFS_Exporter"/>
</dbReference>
<keyword evidence="4 6" id="KW-1133">Transmembrane helix</keyword>
<dbReference type="STRING" id="1048340.SAMN05444487_101248"/>
<accession>A0A1H2QLN1</accession>
<sequence>MSDQRLWTKEFIILALSNFFLFMSFYMLNPIIPIYVTDVLQDNAKTVGIVFACFTTFQIISRLISGYLLDRIEKKIVFLIGRVLFFTAVLFLFSIPGLTLLLVARCIQGLGVGLATTAGSTIAQDLLPDKRRAEGTGFLGSFTSIALAIGPFLGISLMQLFNFHIIFLVCIIFSLFSILLGSFTETKKRDISQKQRKKRNFIETKVLSYSIISALYTCVSGGIMVFLPLMYHKFGHIEFASYYYAIYAGVIFIIRPLTGKLSDKAGPNISIYSGLLLGIIGLCFLSQSSSLILVILTALCMGCSVGLIQPTIVSMIVKQVPAKNRGSAIATYMLSNDLGIISGSYVLGLVAQLIGYSPMFLSSTLILVCAFLIYTFLSARISQIQMDKKPTP</sequence>
<evidence type="ECO:0000313" key="8">
    <source>
        <dbReference type="EMBL" id="SDW07820.1"/>
    </source>
</evidence>
<protein>
    <submittedName>
        <fullName evidence="8">Predicted arabinose efflux permease, MFS family</fullName>
    </submittedName>
</protein>
<keyword evidence="2" id="KW-0813">Transport</keyword>
<dbReference type="AlphaFoldDB" id="A0A1H2QLN1"/>
<dbReference type="Pfam" id="PF07690">
    <property type="entry name" value="MFS_1"/>
    <property type="match status" value="1"/>
</dbReference>
<dbReference type="RefSeq" id="WP_091734912.1">
    <property type="nucleotide sequence ID" value="NZ_FNNQ01000001.1"/>
</dbReference>
<evidence type="ECO:0000256" key="2">
    <source>
        <dbReference type="ARBA" id="ARBA00022448"/>
    </source>
</evidence>
<evidence type="ECO:0000256" key="1">
    <source>
        <dbReference type="ARBA" id="ARBA00004651"/>
    </source>
</evidence>
<feature type="domain" description="Major facilitator superfamily (MFS) profile" evidence="7">
    <location>
        <begin position="10"/>
        <end position="382"/>
    </location>
</feature>
<evidence type="ECO:0000256" key="6">
    <source>
        <dbReference type="SAM" id="Phobius"/>
    </source>
</evidence>
<feature type="transmembrane region" description="Helical" evidence="6">
    <location>
        <begin position="269"/>
        <end position="287"/>
    </location>
</feature>
<evidence type="ECO:0000256" key="4">
    <source>
        <dbReference type="ARBA" id="ARBA00022989"/>
    </source>
</evidence>
<dbReference type="PROSITE" id="PS50850">
    <property type="entry name" value="MFS"/>
    <property type="match status" value="1"/>
</dbReference>
<proteinExistence type="predicted"/>
<organism evidence="8 9">
    <name type="scientific">Marininema mesophilum</name>
    <dbReference type="NCBI Taxonomy" id="1048340"/>
    <lineage>
        <taxon>Bacteria</taxon>
        <taxon>Bacillati</taxon>
        <taxon>Bacillota</taxon>
        <taxon>Bacilli</taxon>
        <taxon>Bacillales</taxon>
        <taxon>Thermoactinomycetaceae</taxon>
        <taxon>Marininema</taxon>
    </lineage>
</organism>
<feature type="transmembrane region" description="Helical" evidence="6">
    <location>
        <begin position="329"/>
        <end position="354"/>
    </location>
</feature>
<comment type="subcellular location">
    <subcellularLocation>
        <location evidence="1">Cell membrane</location>
        <topology evidence="1">Multi-pass membrane protein</topology>
    </subcellularLocation>
</comment>
<dbReference type="PANTHER" id="PTHR23531:SF2">
    <property type="entry name" value="PERMEASE"/>
    <property type="match status" value="1"/>
</dbReference>
<feature type="transmembrane region" description="Helical" evidence="6">
    <location>
        <begin position="239"/>
        <end position="257"/>
    </location>
</feature>
<feature type="transmembrane region" description="Helical" evidence="6">
    <location>
        <begin position="102"/>
        <end position="123"/>
    </location>
</feature>
<feature type="transmembrane region" description="Helical" evidence="6">
    <location>
        <begin position="12"/>
        <end position="36"/>
    </location>
</feature>
<name>A0A1H2QLN1_9BACL</name>
<keyword evidence="9" id="KW-1185">Reference proteome</keyword>
<evidence type="ECO:0000256" key="3">
    <source>
        <dbReference type="ARBA" id="ARBA00022692"/>
    </source>
</evidence>
<keyword evidence="5 6" id="KW-0472">Membrane</keyword>
<dbReference type="OrthoDB" id="9814001at2"/>
<reference evidence="8 9" key="1">
    <citation type="submission" date="2016-10" db="EMBL/GenBank/DDBJ databases">
        <authorList>
            <person name="de Groot N.N."/>
        </authorList>
    </citation>
    <scope>NUCLEOTIDE SEQUENCE [LARGE SCALE GENOMIC DNA]</scope>
    <source>
        <strain evidence="8 9">DSM 45610</strain>
    </source>
</reference>
<dbReference type="Proteomes" id="UP000198534">
    <property type="component" value="Unassembled WGS sequence"/>
</dbReference>
<dbReference type="SUPFAM" id="SSF103473">
    <property type="entry name" value="MFS general substrate transporter"/>
    <property type="match status" value="1"/>
</dbReference>
<feature type="transmembrane region" description="Helical" evidence="6">
    <location>
        <begin position="135"/>
        <end position="157"/>
    </location>
</feature>
<feature type="transmembrane region" description="Helical" evidence="6">
    <location>
        <begin position="76"/>
        <end position="96"/>
    </location>
</feature>
<keyword evidence="3 6" id="KW-0812">Transmembrane</keyword>
<dbReference type="GO" id="GO:0005886">
    <property type="term" value="C:plasma membrane"/>
    <property type="evidence" value="ECO:0007669"/>
    <property type="project" value="UniProtKB-SubCell"/>
</dbReference>
<dbReference type="InterPro" id="IPR020846">
    <property type="entry name" value="MFS_dom"/>
</dbReference>
<feature type="transmembrane region" description="Helical" evidence="6">
    <location>
        <begin position="293"/>
        <end position="317"/>
    </location>
</feature>
<feature type="transmembrane region" description="Helical" evidence="6">
    <location>
        <begin position="48"/>
        <end position="69"/>
    </location>
</feature>
<gene>
    <name evidence="8" type="ORF">SAMN05444487_101248</name>
</gene>
<evidence type="ECO:0000313" key="9">
    <source>
        <dbReference type="Proteomes" id="UP000198534"/>
    </source>
</evidence>
<dbReference type="EMBL" id="FNNQ01000001">
    <property type="protein sequence ID" value="SDW07820.1"/>
    <property type="molecule type" value="Genomic_DNA"/>
</dbReference>
<feature type="transmembrane region" description="Helical" evidence="6">
    <location>
        <begin position="163"/>
        <end position="185"/>
    </location>
</feature>